<comment type="similarity">
    <text evidence="1">Belongs to the WD repeat WDR55 family.</text>
</comment>
<proteinExistence type="inferred from homology"/>
<feature type="compositionally biased region" description="Low complexity" evidence="7">
    <location>
        <begin position="222"/>
        <end position="238"/>
    </location>
</feature>
<evidence type="ECO:0000256" key="3">
    <source>
        <dbReference type="ARBA" id="ARBA00022737"/>
    </source>
</evidence>
<feature type="compositionally biased region" description="Basic and acidic residues" evidence="7">
    <location>
        <begin position="252"/>
        <end position="262"/>
    </location>
</feature>
<feature type="compositionally biased region" description="Acidic residues" evidence="7">
    <location>
        <begin position="476"/>
        <end position="487"/>
    </location>
</feature>
<sequence length="506" mass="55012">MDIPLSSDALDLTFHPSDDTNLLAVGLISGKIQLINYDAYISAPSTSRTPLPPPPASKKSRTATSSSTADASGSNNGEKLYRKIWVSRPSKKSCRGLSFCPQGDSIYSISKDKSLFRTDSETGKVVDSWIGVHEAAPSRVLPIDEGMVVTGDDDGVVRLWDPRKGGGVGVKEVRRWDHHFDWITDLVYLDDLPLVKERKGDKGKGGRKSKVQLKKERKKARQAALLREAQQGSGSNSDSNDDDDDDSDEDGEAPKKAGESRSRLIVTSGDGSLSSIDLRSSGPTSFEQSEDQEDELLSITSIRSSSKLVVGTQLGILSLWTPSRGLLDHVDRVPGHPASVDTLVTLDSETVLTGSSDGLVRVVQILPSKLLGVIASHDGLPVERMKRKGVVLASIGHSNAVKFTDLTPLLEEDDEDGEEEDEGGALGITGLGSDDSEDDEEEEEEDDYEGLQNESIDDDQEENEDDDNDEAQKEEQEQEETDSDQESDNPPQQKKIPKKSGFFADM</sequence>
<dbReference type="SMART" id="SM00320">
    <property type="entry name" value="WD40"/>
    <property type="match status" value="5"/>
</dbReference>
<accession>A0A5C3E1J5</accession>
<evidence type="ECO:0000256" key="5">
    <source>
        <dbReference type="ARBA" id="ARBA00039514"/>
    </source>
</evidence>
<keyword evidence="2 6" id="KW-0853">WD repeat</keyword>
<protein>
    <recommendedName>
        <fullName evidence="4">WD repeat-containing protein JIP5</fullName>
    </recommendedName>
    <alternativeName>
        <fullName evidence="5">WD repeat-containing protein jip5</fullName>
    </alternativeName>
</protein>
<dbReference type="Gene3D" id="2.130.10.10">
    <property type="entry name" value="YVTN repeat-like/Quinoprotein amine dehydrogenase"/>
    <property type="match status" value="2"/>
</dbReference>
<evidence type="ECO:0000256" key="1">
    <source>
        <dbReference type="ARBA" id="ARBA00007625"/>
    </source>
</evidence>
<dbReference type="OrthoDB" id="2288928at2759"/>
<gene>
    <name evidence="8" type="ORF">UTRI_03616</name>
</gene>
<feature type="region of interest" description="Disordered" evidence="7">
    <location>
        <begin position="220"/>
        <end position="292"/>
    </location>
</feature>
<feature type="compositionally biased region" description="Acidic residues" evidence="7">
    <location>
        <begin position="410"/>
        <end position="423"/>
    </location>
</feature>
<dbReference type="InterPro" id="IPR015943">
    <property type="entry name" value="WD40/YVTN_repeat-like_dom_sf"/>
</dbReference>
<evidence type="ECO:0000256" key="4">
    <source>
        <dbReference type="ARBA" id="ARBA00039238"/>
    </source>
</evidence>
<dbReference type="Proteomes" id="UP000324022">
    <property type="component" value="Unassembled WGS sequence"/>
</dbReference>
<feature type="compositionally biased region" description="Low complexity" evidence="7">
    <location>
        <begin position="62"/>
        <end position="74"/>
    </location>
</feature>
<dbReference type="InterPro" id="IPR050505">
    <property type="entry name" value="WDR55/POC1"/>
</dbReference>
<dbReference type="AlphaFoldDB" id="A0A5C3E1J5"/>
<dbReference type="PANTHER" id="PTHR44019">
    <property type="entry name" value="WD REPEAT-CONTAINING PROTEIN 55"/>
    <property type="match status" value="1"/>
</dbReference>
<dbReference type="EMBL" id="OOIN01000007">
    <property type="protein sequence ID" value="SPO24348.1"/>
    <property type="molecule type" value="Genomic_DNA"/>
</dbReference>
<feature type="compositionally biased region" description="Acidic residues" evidence="7">
    <location>
        <begin position="239"/>
        <end position="251"/>
    </location>
</feature>
<dbReference type="InterPro" id="IPR001680">
    <property type="entry name" value="WD40_rpt"/>
</dbReference>
<dbReference type="PANTHER" id="PTHR44019:SF20">
    <property type="entry name" value="WD REPEAT-CONTAINING PROTEIN 55"/>
    <property type="match status" value="1"/>
</dbReference>
<feature type="region of interest" description="Disordered" evidence="7">
    <location>
        <begin position="406"/>
        <end position="506"/>
    </location>
</feature>
<feature type="repeat" description="WD" evidence="6">
    <location>
        <begin position="144"/>
        <end position="161"/>
    </location>
</feature>
<dbReference type="PROSITE" id="PS50082">
    <property type="entry name" value="WD_REPEATS_2"/>
    <property type="match status" value="1"/>
</dbReference>
<organism evidence="8 9">
    <name type="scientific">Ustilago trichophora</name>
    <dbReference type="NCBI Taxonomy" id="86804"/>
    <lineage>
        <taxon>Eukaryota</taxon>
        <taxon>Fungi</taxon>
        <taxon>Dikarya</taxon>
        <taxon>Basidiomycota</taxon>
        <taxon>Ustilaginomycotina</taxon>
        <taxon>Ustilaginomycetes</taxon>
        <taxon>Ustilaginales</taxon>
        <taxon>Ustilaginaceae</taxon>
        <taxon>Ustilago</taxon>
    </lineage>
</organism>
<dbReference type="InterPro" id="IPR036322">
    <property type="entry name" value="WD40_repeat_dom_sf"/>
</dbReference>
<evidence type="ECO:0000313" key="8">
    <source>
        <dbReference type="EMBL" id="SPO24348.1"/>
    </source>
</evidence>
<evidence type="ECO:0000256" key="7">
    <source>
        <dbReference type="SAM" id="MobiDB-lite"/>
    </source>
</evidence>
<feature type="compositionally biased region" description="Acidic residues" evidence="7">
    <location>
        <begin position="434"/>
        <end position="469"/>
    </location>
</feature>
<keyword evidence="3" id="KW-0677">Repeat</keyword>
<feature type="region of interest" description="Disordered" evidence="7">
    <location>
        <begin position="45"/>
        <end position="75"/>
    </location>
</feature>
<keyword evidence="9" id="KW-1185">Reference proteome</keyword>
<dbReference type="SUPFAM" id="SSF50978">
    <property type="entry name" value="WD40 repeat-like"/>
    <property type="match status" value="1"/>
</dbReference>
<reference evidence="8 9" key="1">
    <citation type="submission" date="2018-03" db="EMBL/GenBank/DDBJ databases">
        <authorList>
            <person name="Guldener U."/>
        </authorList>
    </citation>
    <scope>NUCLEOTIDE SEQUENCE [LARGE SCALE GENOMIC DNA]</scope>
    <source>
        <strain evidence="8 9">NBRC100155</strain>
    </source>
</reference>
<evidence type="ECO:0000256" key="2">
    <source>
        <dbReference type="ARBA" id="ARBA00022574"/>
    </source>
</evidence>
<evidence type="ECO:0000313" key="9">
    <source>
        <dbReference type="Proteomes" id="UP000324022"/>
    </source>
</evidence>
<feature type="compositionally biased region" description="Polar residues" evidence="7">
    <location>
        <begin position="269"/>
        <end position="287"/>
    </location>
</feature>
<name>A0A5C3E1J5_9BASI</name>
<evidence type="ECO:0000256" key="6">
    <source>
        <dbReference type="PROSITE-ProRule" id="PRU00221"/>
    </source>
</evidence>